<dbReference type="Proteomes" id="UP000215027">
    <property type="component" value="Chromosome I"/>
</dbReference>
<evidence type="ECO:0000313" key="2">
    <source>
        <dbReference type="EMBL" id="CUS04297.2"/>
    </source>
</evidence>
<name>A0A161K3B5_9CHLR</name>
<evidence type="ECO:0000256" key="1">
    <source>
        <dbReference type="SAM" id="MobiDB-lite"/>
    </source>
</evidence>
<dbReference type="EMBL" id="LN890655">
    <property type="protein sequence ID" value="CUS04297.2"/>
    <property type="molecule type" value="Genomic_DNA"/>
</dbReference>
<reference evidence="2" key="1">
    <citation type="submission" date="2016-01" db="EMBL/GenBank/DDBJ databases">
        <authorList>
            <person name="Mcilroy J.S."/>
            <person name="Karst M S."/>
            <person name="Albertsen M."/>
        </authorList>
    </citation>
    <scope>NUCLEOTIDE SEQUENCE</scope>
    <source>
        <strain evidence="2">Cfx-K</strain>
    </source>
</reference>
<gene>
    <name evidence="2" type="ORF">CFX0092_A2419</name>
</gene>
<feature type="region of interest" description="Disordered" evidence="1">
    <location>
        <begin position="156"/>
        <end position="202"/>
    </location>
</feature>
<dbReference type="AlphaFoldDB" id="A0A161K3B5"/>
<protein>
    <submittedName>
        <fullName evidence="2">Uncharacterized protein</fullName>
    </submittedName>
</protein>
<proteinExistence type="predicted"/>
<sequence length="342" mass="36597">MFQYPLSGRRLCSSPHVRPFVFAERVSVPSIGSKAVQRLPPGCTSLSPGGFSTLYRVEGCAAAIASAIEVMSFTFQYPLSGRRLCSIPAVGNTATLYVGFSTLYRVEGCAAAAHVRRWLHARRFQYPLSGRRLCSDEIRGDRQDVGVVSVPSIGSKAVQRPADSPENGTAPPVSVPSIGSKAVQPGLRPQSARPPRVSVPSIGSKAVQRAAKETALLLKAAFQYPLSGRRLCSGLNRPLASLILTCFSTLYRVEGCAAADSRERQPQLRVVSVPSIGSKAVQPGRAIAALPPAVGFSTLYRVEGCAAGRGARRRSAHRWFQYPLSGRRLCSANALITCGYPL</sequence>
<dbReference type="KEGG" id="pbf:CFX0092_A2419"/>
<organism evidence="2 3">
    <name type="scientific">Candidatus Promineifilum breve</name>
    <dbReference type="NCBI Taxonomy" id="1806508"/>
    <lineage>
        <taxon>Bacteria</taxon>
        <taxon>Bacillati</taxon>
        <taxon>Chloroflexota</taxon>
        <taxon>Ardenticatenia</taxon>
        <taxon>Candidatus Promineifilales</taxon>
        <taxon>Candidatus Promineifilaceae</taxon>
        <taxon>Candidatus Promineifilum</taxon>
    </lineage>
</organism>
<keyword evidence="3" id="KW-1185">Reference proteome</keyword>
<accession>A0A161K3B5</accession>
<evidence type="ECO:0000313" key="3">
    <source>
        <dbReference type="Proteomes" id="UP000215027"/>
    </source>
</evidence>